<dbReference type="PANTHER" id="PTHR48050:SF13">
    <property type="entry name" value="STEROL 3-BETA-GLUCOSYLTRANSFERASE UGT80A2"/>
    <property type="match status" value="1"/>
</dbReference>
<dbReference type="PANTHER" id="PTHR48050">
    <property type="entry name" value="STEROL 3-BETA-GLUCOSYLTRANSFERASE"/>
    <property type="match status" value="1"/>
</dbReference>
<organism evidence="6 7">
    <name type="scientific">Streptomyces spororaveus</name>
    <dbReference type="NCBI Taxonomy" id="284039"/>
    <lineage>
        <taxon>Bacteria</taxon>
        <taxon>Bacillati</taxon>
        <taxon>Actinomycetota</taxon>
        <taxon>Actinomycetes</taxon>
        <taxon>Kitasatosporales</taxon>
        <taxon>Streptomycetaceae</taxon>
        <taxon>Streptomyces</taxon>
    </lineage>
</organism>
<accession>A0ABQ3T9P9</accession>
<evidence type="ECO:0000256" key="3">
    <source>
        <dbReference type="ARBA" id="ARBA00022679"/>
    </source>
</evidence>
<dbReference type="InterPro" id="IPR050426">
    <property type="entry name" value="Glycosyltransferase_28"/>
</dbReference>
<reference evidence="7" key="1">
    <citation type="submission" date="2023-07" db="EMBL/GenBank/DDBJ databases">
        <title>Whole genome shotgun sequence of Streptomyces spororaveus NBRC 15456.</title>
        <authorList>
            <person name="Komaki H."/>
            <person name="Tamura T."/>
        </authorList>
    </citation>
    <scope>NUCLEOTIDE SEQUENCE [LARGE SCALE GENOMIC DNA]</scope>
    <source>
        <strain evidence="7">NBRC 15456</strain>
    </source>
</reference>
<evidence type="ECO:0000256" key="1">
    <source>
        <dbReference type="ARBA" id="ARBA00006962"/>
    </source>
</evidence>
<dbReference type="CDD" id="cd03784">
    <property type="entry name" value="GT1_Gtf-like"/>
    <property type="match status" value="1"/>
</dbReference>
<dbReference type="EMBL" id="BNED01000005">
    <property type="protein sequence ID" value="GHI77136.1"/>
    <property type="molecule type" value="Genomic_DNA"/>
</dbReference>
<dbReference type="Gene3D" id="3.40.50.2000">
    <property type="entry name" value="Glycogen Phosphorylase B"/>
    <property type="match status" value="2"/>
</dbReference>
<comment type="caution">
    <text evidence="6">The sequence shown here is derived from an EMBL/GenBank/DDBJ whole genome shotgun (WGS) entry which is preliminary data.</text>
</comment>
<evidence type="ECO:0000259" key="5">
    <source>
        <dbReference type="Pfam" id="PF21036"/>
    </source>
</evidence>
<proteinExistence type="inferred from homology"/>
<evidence type="ECO:0000313" key="6">
    <source>
        <dbReference type="EMBL" id="GHI77136.1"/>
    </source>
</evidence>
<keyword evidence="3 6" id="KW-0808">Transferase</keyword>
<evidence type="ECO:0000256" key="2">
    <source>
        <dbReference type="ARBA" id="ARBA00022676"/>
    </source>
</evidence>
<evidence type="ECO:0000313" key="7">
    <source>
        <dbReference type="Proteomes" id="UP000608522"/>
    </source>
</evidence>
<sequence length="406" mass="42385">MRVLFTTWSSPSHLYPLVPMAWACRAAGHEVRFAGMPSAVPGIVGAGLTATAVGSDEELTGMSASGKLAAWHKQEQWPADWPEHPDRLSPAQVELLAALGRKQCVIAERMVDDLVAVVERWRPDLIVSDVSTFAGAVAGAVAGIPVVAQLWGSPGVLRYENRALGEEPLPEYAALFARFGLDAPVDPAALLDPCPPSMNLGSALPRLPMRFVPYNSAGEVPSWADDPAVRPRVCVTWGVTAAKVLGAAGLEPLRRIVTAVAGLGAEPVVAVTAAQRELLPALPDGTRVVESMPLQLLLPHCDAIVHQGGAGTALTAAAYGVPQLVVPQRPAPMLLADRLAATGAGRTLPHHVVAGDEHADKLVADALDALLTDPAHRDAAVRLAEENAAQPSPAELVPALAALAAR</sequence>
<name>A0ABQ3T9P9_9ACTN</name>
<keyword evidence="2" id="KW-0328">Glycosyltransferase</keyword>
<dbReference type="Pfam" id="PF21036">
    <property type="entry name" value="EryCIII-like_N"/>
    <property type="match status" value="1"/>
</dbReference>
<dbReference type="GO" id="GO:0016740">
    <property type="term" value="F:transferase activity"/>
    <property type="evidence" value="ECO:0007669"/>
    <property type="project" value="UniProtKB-KW"/>
</dbReference>
<comment type="similarity">
    <text evidence="1">Belongs to the glycosyltransferase 28 family.</text>
</comment>
<feature type="domain" description="Erythromycin biosynthesis protein CIII-like N-terminal" evidence="5">
    <location>
        <begin position="22"/>
        <end position="238"/>
    </location>
</feature>
<dbReference type="InterPro" id="IPR002213">
    <property type="entry name" value="UDP_glucos_trans"/>
</dbReference>
<dbReference type="SUPFAM" id="SSF53756">
    <property type="entry name" value="UDP-Glycosyltransferase/glycogen phosphorylase"/>
    <property type="match status" value="1"/>
</dbReference>
<feature type="domain" description="Erythromycin biosynthesis protein CIII-like C-terminal" evidence="4">
    <location>
        <begin position="255"/>
        <end position="403"/>
    </location>
</feature>
<dbReference type="Pfam" id="PF06722">
    <property type="entry name" value="EryCIII-like_C"/>
    <property type="match status" value="1"/>
</dbReference>
<keyword evidence="7" id="KW-1185">Reference proteome</keyword>
<dbReference type="RefSeq" id="WP_202199249.1">
    <property type="nucleotide sequence ID" value="NZ_BAAATO010000005.1"/>
</dbReference>
<dbReference type="Proteomes" id="UP000608522">
    <property type="component" value="Unassembled WGS sequence"/>
</dbReference>
<gene>
    <name evidence="6" type="ORF">Sspor_26970</name>
</gene>
<dbReference type="InterPro" id="IPR010610">
    <property type="entry name" value="EryCIII-like_C"/>
</dbReference>
<dbReference type="InterPro" id="IPR048284">
    <property type="entry name" value="EryCIII-like_N"/>
</dbReference>
<protein>
    <submittedName>
        <fullName evidence="6">Glycosyl transferase</fullName>
    </submittedName>
</protein>
<evidence type="ECO:0000259" key="4">
    <source>
        <dbReference type="Pfam" id="PF06722"/>
    </source>
</evidence>